<dbReference type="InterPro" id="IPR052919">
    <property type="entry name" value="TA_system_RNase"/>
</dbReference>
<dbReference type="InterPro" id="IPR029060">
    <property type="entry name" value="PIN-like_dom_sf"/>
</dbReference>
<dbReference type="InterPro" id="IPR041705">
    <property type="entry name" value="PIN_Sll0205"/>
</dbReference>
<comment type="cofactor">
    <cofactor evidence="1">
        <name>Mg(2+)</name>
        <dbReference type="ChEBI" id="CHEBI:18420"/>
    </cofactor>
</comment>
<evidence type="ECO:0000313" key="8">
    <source>
        <dbReference type="EMBL" id="ORA97048.1"/>
    </source>
</evidence>
<gene>
    <name evidence="8" type="ORF">BST27_23240</name>
</gene>
<name>A0A1T3W4C7_MYCIE</name>
<evidence type="ECO:0000256" key="5">
    <source>
        <dbReference type="ARBA" id="ARBA00022801"/>
    </source>
</evidence>
<dbReference type="AlphaFoldDB" id="A0A1T3W4C7"/>
<keyword evidence="4" id="KW-0479">Metal-binding</keyword>
<dbReference type="EMBL" id="MVHT01000081">
    <property type="protein sequence ID" value="ORA97048.1"/>
    <property type="molecule type" value="Genomic_DNA"/>
</dbReference>
<keyword evidence="2" id="KW-1277">Toxin-antitoxin system</keyword>
<keyword evidence="6" id="KW-0460">Magnesium</keyword>
<dbReference type="GO" id="GO:0004518">
    <property type="term" value="F:nuclease activity"/>
    <property type="evidence" value="ECO:0007669"/>
    <property type="project" value="UniProtKB-KW"/>
</dbReference>
<evidence type="ECO:0000256" key="4">
    <source>
        <dbReference type="ARBA" id="ARBA00022723"/>
    </source>
</evidence>
<dbReference type="Gene3D" id="3.40.50.1010">
    <property type="entry name" value="5'-nuclease"/>
    <property type="match status" value="1"/>
</dbReference>
<organism evidence="8 9">
    <name type="scientific">Mycobacterium intermedium</name>
    <dbReference type="NCBI Taxonomy" id="28445"/>
    <lineage>
        <taxon>Bacteria</taxon>
        <taxon>Bacillati</taxon>
        <taxon>Actinomycetota</taxon>
        <taxon>Actinomycetes</taxon>
        <taxon>Mycobacteriales</taxon>
        <taxon>Mycobacteriaceae</taxon>
        <taxon>Mycobacterium</taxon>
        <taxon>Mycobacterium simiae complex</taxon>
    </lineage>
</organism>
<evidence type="ECO:0000256" key="6">
    <source>
        <dbReference type="ARBA" id="ARBA00022842"/>
    </source>
</evidence>
<evidence type="ECO:0000256" key="1">
    <source>
        <dbReference type="ARBA" id="ARBA00001946"/>
    </source>
</evidence>
<protein>
    <submittedName>
        <fullName evidence="8">Twitching motility protein PilT</fullName>
    </submittedName>
</protein>
<evidence type="ECO:0000313" key="9">
    <source>
        <dbReference type="Proteomes" id="UP000192739"/>
    </source>
</evidence>
<dbReference type="CDD" id="cd09872">
    <property type="entry name" value="PIN_Sll0205-like"/>
    <property type="match status" value="1"/>
</dbReference>
<reference evidence="8 9" key="1">
    <citation type="submission" date="2017-02" db="EMBL/GenBank/DDBJ databases">
        <title>The new phylogeny of genus Mycobacterium.</title>
        <authorList>
            <person name="Tortoli E."/>
            <person name="Trovato A."/>
            <person name="Cirillo D.M."/>
        </authorList>
    </citation>
    <scope>NUCLEOTIDE SEQUENCE [LARGE SCALE GENOMIC DNA]</scope>
    <source>
        <strain evidence="8 9">DSM 44049</strain>
    </source>
</reference>
<evidence type="ECO:0000256" key="2">
    <source>
        <dbReference type="ARBA" id="ARBA00022649"/>
    </source>
</evidence>
<evidence type="ECO:0000259" key="7">
    <source>
        <dbReference type="Pfam" id="PF01850"/>
    </source>
</evidence>
<dbReference type="InterPro" id="IPR002716">
    <property type="entry name" value="PIN_dom"/>
</dbReference>
<dbReference type="PANTHER" id="PTHR36173">
    <property type="entry name" value="RIBONUCLEASE VAPC16-RELATED"/>
    <property type="match status" value="1"/>
</dbReference>
<keyword evidence="3" id="KW-0540">Nuclease</keyword>
<dbReference type="Pfam" id="PF01850">
    <property type="entry name" value="PIN"/>
    <property type="match status" value="1"/>
</dbReference>
<keyword evidence="9" id="KW-1185">Reference proteome</keyword>
<dbReference type="OrthoDB" id="9798990at2"/>
<proteinExistence type="predicted"/>
<dbReference type="RefSeq" id="WP_079219888.1">
    <property type="nucleotide sequence ID" value="NZ_CBCRZH010000172.1"/>
</dbReference>
<sequence length="130" mass="14703">MKRYLIDTHVWLWMLSDPDRLCDETRAIVQDVRNSVLLSAASSWEISIKYRLGKLALPEPPASYVPDRMRRSGTSPLSIDHAHTLRTADLPDHHRDPFDRILIAQAQLLDLTIITADDQLSAYDVAVIAA</sequence>
<evidence type="ECO:0000256" key="3">
    <source>
        <dbReference type="ARBA" id="ARBA00022722"/>
    </source>
</evidence>
<dbReference type="GO" id="GO:0016787">
    <property type="term" value="F:hydrolase activity"/>
    <property type="evidence" value="ECO:0007669"/>
    <property type="project" value="UniProtKB-KW"/>
</dbReference>
<dbReference type="SUPFAM" id="SSF88723">
    <property type="entry name" value="PIN domain-like"/>
    <property type="match status" value="1"/>
</dbReference>
<dbReference type="PANTHER" id="PTHR36173:SF2">
    <property type="entry name" value="RIBONUCLEASE VAPC16"/>
    <property type="match status" value="1"/>
</dbReference>
<feature type="domain" description="PIN" evidence="7">
    <location>
        <begin position="4"/>
        <end position="124"/>
    </location>
</feature>
<keyword evidence="5" id="KW-0378">Hydrolase</keyword>
<accession>A0A1T3W4C7</accession>
<dbReference type="GO" id="GO:0046872">
    <property type="term" value="F:metal ion binding"/>
    <property type="evidence" value="ECO:0007669"/>
    <property type="project" value="UniProtKB-KW"/>
</dbReference>
<dbReference type="Proteomes" id="UP000192739">
    <property type="component" value="Unassembled WGS sequence"/>
</dbReference>
<comment type="caution">
    <text evidence="8">The sequence shown here is derived from an EMBL/GenBank/DDBJ whole genome shotgun (WGS) entry which is preliminary data.</text>
</comment>